<protein>
    <submittedName>
        <fullName evidence="1">Uncharacterized protein</fullName>
    </submittedName>
</protein>
<dbReference type="OrthoDB" id="3468019at2759"/>
<sequence>MGNDRGRGEQEIRELRSKMWTTVQERRHSVVKVFPASFQDLESEDQECELMLFGEVTLQTKDGQSLVIPWAGHAVLKKDKTGEKEECKFAHYRV</sequence>
<proteinExistence type="predicted"/>
<accession>A0A7D5UR49</accession>
<evidence type="ECO:0000313" key="1">
    <source>
        <dbReference type="EMBL" id="QLI64633.1"/>
    </source>
</evidence>
<dbReference type="Proteomes" id="UP000510686">
    <property type="component" value="Chromosome 1"/>
</dbReference>
<keyword evidence="2" id="KW-1185">Reference proteome</keyword>
<dbReference type="KEGG" id="mbrn:90967464"/>
<evidence type="ECO:0000313" key="2">
    <source>
        <dbReference type="Proteomes" id="UP000510686"/>
    </source>
</evidence>
<name>A0A7D5UR49_9HYPO</name>
<dbReference type="AlphaFoldDB" id="A0A7D5UR49"/>
<dbReference type="EMBL" id="CP058932">
    <property type="protein sequence ID" value="QLI64633.1"/>
    <property type="molecule type" value="Genomic_DNA"/>
</dbReference>
<organism evidence="1 2">
    <name type="scientific">Metarhizium brunneum</name>
    <dbReference type="NCBI Taxonomy" id="500148"/>
    <lineage>
        <taxon>Eukaryota</taxon>
        <taxon>Fungi</taxon>
        <taxon>Dikarya</taxon>
        <taxon>Ascomycota</taxon>
        <taxon>Pezizomycotina</taxon>
        <taxon>Sordariomycetes</taxon>
        <taxon>Hypocreomycetidae</taxon>
        <taxon>Hypocreales</taxon>
        <taxon>Clavicipitaceae</taxon>
        <taxon>Metarhizium</taxon>
    </lineage>
</organism>
<dbReference type="GeneID" id="90967464"/>
<reference evidence="1 2" key="1">
    <citation type="submission" date="2020-07" db="EMBL/GenBank/DDBJ databases">
        <title>Telomere length de novo assembly of all 7 chromosomes of the fungus, Metarhizium brunneum, using a novel assembly pipeline.</title>
        <authorList>
            <person name="Saud z."/>
            <person name="Kortsinoglou A."/>
            <person name="Kouvelis V.N."/>
            <person name="Butt T.M."/>
        </authorList>
    </citation>
    <scope>NUCLEOTIDE SEQUENCE [LARGE SCALE GENOMIC DNA]</scope>
    <source>
        <strain evidence="1 2">4556</strain>
    </source>
</reference>
<dbReference type="RefSeq" id="XP_065985805.1">
    <property type="nucleotide sequence ID" value="XM_066129774.1"/>
</dbReference>
<gene>
    <name evidence="1" type="ORF">G6M90_00g015590</name>
</gene>